<dbReference type="GO" id="GO:0001681">
    <property type="term" value="F:sialate O-acetylesterase activity"/>
    <property type="evidence" value="ECO:0007669"/>
    <property type="project" value="InterPro"/>
</dbReference>
<dbReference type="SUPFAM" id="SSF49785">
    <property type="entry name" value="Galactose-binding domain-like"/>
    <property type="match status" value="1"/>
</dbReference>
<evidence type="ECO:0000256" key="1">
    <source>
        <dbReference type="ARBA" id="ARBA00022801"/>
    </source>
</evidence>
<keyword evidence="5" id="KW-1185">Reference proteome</keyword>
<dbReference type="Proteomes" id="UP000199150">
    <property type="component" value="Unassembled WGS sequence"/>
</dbReference>
<evidence type="ECO:0000313" key="4">
    <source>
        <dbReference type="EMBL" id="SCW78622.1"/>
    </source>
</evidence>
<dbReference type="Pfam" id="PF03629">
    <property type="entry name" value="SASA"/>
    <property type="match status" value="1"/>
</dbReference>
<keyword evidence="1" id="KW-0378">Hydrolase</keyword>
<evidence type="ECO:0000256" key="2">
    <source>
        <dbReference type="SAM" id="SignalP"/>
    </source>
</evidence>
<evidence type="ECO:0000313" key="5">
    <source>
        <dbReference type="Proteomes" id="UP000199150"/>
    </source>
</evidence>
<dbReference type="GO" id="GO:0005975">
    <property type="term" value="P:carbohydrate metabolic process"/>
    <property type="evidence" value="ECO:0007669"/>
    <property type="project" value="TreeGrafter"/>
</dbReference>
<dbReference type="OrthoDB" id="9795554at2"/>
<organism evidence="4 5">
    <name type="scientific">Asticcacaulis taihuensis</name>
    <dbReference type="NCBI Taxonomy" id="260084"/>
    <lineage>
        <taxon>Bacteria</taxon>
        <taxon>Pseudomonadati</taxon>
        <taxon>Pseudomonadota</taxon>
        <taxon>Alphaproteobacteria</taxon>
        <taxon>Caulobacterales</taxon>
        <taxon>Caulobacteraceae</taxon>
        <taxon>Asticcacaulis</taxon>
    </lineage>
</organism>
<accession>A0A1G4TAY7</accession>
<name>A0A1G4TAY7_9CAUL</name>
<dbReference type="InterPro" id="IPR005181">
    <property type="entry name" value="SASA"/>
</dbReference>
<dbReference type="Gene3D" id="2.60.120.260">
    <property type="entry name" value="Galactose-binding domain-like"/>
    <property type="match status" value="1"/>
</dbReference>
<gene>
    <name evidence="4" type="ORF">SAMN02927928_3403</name>
</gene>
<dbReference type="Gene3D" id="2.60.40.10">
    <property type="entry name" value="Immunoglobulins"/>
    <property type="match status" value="1"/>
</dbReference>
<reference evidence="5" key="1">
    <citation type="submission" date="2016-10" db="EMBL/GenBank/DDBJ databases">
        <authorList>
            <person name="Varghese N."/>
            <person name="Submissions S."/>
        </authorList>
    </citation>
    <scope>NUCLEOTIDE SEQUENCE [LARGE SCALE GENOMIC DNA]</scope>
    <source>
        <strain evidence="5">CGMCC 1.3431</strain>
    </source>
</reference>
<dbReference type="InterPro" id="IPR008979">
    <property type="entry name" value="Galactose-bd-like_sf"/>
</dbReference>
<dbReference type="Gene3D" id="3.40.50.1110">
    <property type="entry name" value="SGNH hydrolase"/>
    <property type="match status" value="2"/>
</dbReference>
<dbReference type="AlphaFoldDB" id="A0A1G4TAY7"/>
<dbReference type="InterPro" id="IPR013783">
    <property type="entry name" value="Ig-like_fold"/>
</dbReference>
<feature type="signal peptide" evidence="2">
    <location>
        <begin position="1"/>
        <end position="27"/>
    </location>
</feature>
<sequence length="659" mass="70226">MRPDIRRIITLVATTGLLTTLSFAAQAQTAPQFARIFGDHAVLQRDQAVNIWGTAAPNAALTVTINGQTTSATAGADGKWKTALPALTAGGPYTLTVSDGQGATTLNDILIGDVYLCSGQSNMEFPARLSTGAWGEIGASANPNLRFVNIEKDSAAAPRDDLKTVPVWKVAGPDTTGDASAVCYYMSKALQKEHKVPVGFIGTDWGGTTIQSWISPAALRTLPAYTAGVDAVAQYGASPEKAQAAHAKAQEAWWDAHDKSAKTQRAWISPAFNDSGWSHLKVTGGWKDGDAADLKAFDGVVWLRTRVTLTADQAAKANELTLGPVDTFDTTWVNGQWVGSSGINWVWRDYKVPAGVFKAGENVIVLRILGSGGLTGTPDMRFVKTSDGQAIPLSADWTYKTGMAAKGLTIPAAPWDVPTSLNTLYNGMAAPLAPYTVKAAAWYQGESNADAATEYRTLLPMLMADWRKSFAAPDLPMLIVQLSSYGSVSTTPGVSQWAELREAQRLTVDADPHAALIVSHDFGDRSDIHPTQKNIIGLRAARAVDHLVFGQAVAPTGPEAISVTRAGPDLVVNFRYADNGLKTYSSDTAIGFEACDAQDACRYVTAVVDGNRVVLKGANSPETGQETIKVRYAWSDAPFTNLYSGDDQPAVPFELKVSQ</sequence>
<evidence type="ECO:0000259" key="3">
    <source>
        <dbReference type="Pfam" id="PF03629"/>
    </source>
</evidence>
<keyword evidence="2" id="KW-0732">Signal</keyword>
<dbReference type="SUPFAM" id="SSF52266">
    <property type="entry name" value="SGNH hydrolase"/>
    <property type="match status" value="1"/>
</dbReference>
<protein>
    <submittedName>
        <fullName evidence="4">Sialate O-acetylesterase</fullName>
    </submittedName>
</protein>
<feature type="domain" description="Sialate O-acetylesterase" evidence="3">
    <location>
        <begin position="434"/>
        <end position="533"/>
    </location>
</feature>
<dbReference type="EMBL" id="FMTS01000007">
    <property type="protein sequence ID" value="SCW78622.1"/>
    <property type="molecule type" value="Genomic_DNA"/>
</dbReference>
<dbReference type="RefSeq" id="WP_090650293.1">
    <property type="nucleotide sequence ID" value="NZ_CBCRYE010000007.1"/>
</dbReference>
<feature type="chain" id="PRO_5011483007" evidence="2">
    <location>
        <begin position="28"/>
        <end position="659"/>
    </location>
</feature>
<dbReference type="InterPro" id="IPR039329">
    <property type="entry name" value="SIAE"/>
</dbReference>
<dbReference type="PANTHER" id="PTHR22901">
    <property type="entry name" value="SIALATE O-ACETYLESTERASE"/>
    <property type="match status" value="1"/>
</dbReference>
<dbReference type="PANTHER" id="PTHR22901:SF0">
    <property type="entry name" value="SIALATE O-ACETYLESTERASE"/>
    <property type="match status" value="1"/>
</dbReference>
<dbReference type="InterPro" id="IPR036514">
    <property type="entry name" value="SGNH_hydro_sf"/>
</dbReference>
<proteinExistence type="predicted"/>
<dbReference type="STRING" id="260084.SAMN02927928_3403"/>